<organism evidence="3 4">
    <name type="scientific">Zophobas morio</name>
    <dbReference type="NCBI Taxonomy" id="2755281"/>
    <lineage>
        <taxon>Eukaryota</taxon>
        <taxon>Metazoa</taxon>
        <taxon>Ecdysozoa</taxon>
        <taxon>Arthropoda</taxon>
        <taxon>Hexapoda</taxon>
        <taxon>Insecta</taxon>
        <taxon>Pterygota</taxon>
        <taxon>Neoptera</taxon>
        <taxon>Endopterygota</taxon>
        <taxon>Coleoptera</taxon>
        <taxon>Polyphaga</taxon>
        <taxon>Cucujiformia</taxon>
        <taxon>Tenebrionidae</taxon>
        <taxon>Zophobas</taxon>
    </lineage>
</organism>
<sequence>MQYGMKICIAAEVMSHTVALFLYTLLSLVEREQRTLATATFVHQVDELFGTFNGRQLNTGYELQGVEQRNFARVNALVVLGKSISGRENMAVPKAYQNG</sequence>
<feature type="transmembrane region" description="Helical" evidence="1">
    <location>
        <begin position="7"/>
        <end position="26"/>
    </location>
</feature>
<protein>
    <recommendedName>
        <fullName evidence="2">Transposable element P transposase-like GTP-binding insertion domain-containing protein</fullName>
    </recommendedName>
</protein>
<evidence type="ECO:0000313" key="4">
    <source>
        <dbReference type="Proteomes" id="UP001168821"/>
    </source>
</evidence>
<keyword evidence="4" id="KW-1185">Reference proteome</keyword>
<accession>A0AA38HXI0</accession>
<dbReference type="InterPro" id="IPR048366">
    <property type="entry name" value="TNP-like_GBD"/>
</dbReference>
<proteinExistence type="predicted"/>
<evidence type="ECO:0000259" key="2">
    <source>
        <dbReference type="Pfam" id="PF21788"/>
    </source>
</evidence>
<keyword evidence="1" id="KW-1133">Transmembrane helix</keyword>
<dbReference type="EMBL" id="JALNTZ010000007">
    <property type="protein sequence ID" value="KAJ3645910.1"/>
    <property type="molecule type" value="Genomic_DNA"/>
</dbReference>
<gene>
    <name evidence="3" type="ORF">Zmor_023530</name>
</gene>
<keyword evidence="1" id="KW-0472">Membrane</keyword>
<dbReference type="Proteomes" id="UP001168821">
    <property type="component" value="Unassembled WGS sequence"/>
</dbReference>
<evidence type="ECO:0000313" key="3">
    <source>
        <dbReference type="EMBL" id="KAJ3645910.1"/>
    </source>
</evidence>
<name>A0AA38HXI0_9CUCU</name>
<comment type="caution">
    <text evidence="3">The sequence shown here is derived from an EMBL/GenBank/DDBJ whole genome shotgun (WGS) entry which is preliminary data.</text>
</comment>
<keyword evidence="1" id="KW-0812">Transmembrane</keyword>
<dbReference type="Pfam" id="PF21788">
    <property type="entry name" value="TNP-like_GBD"/>
    <property type="match status" value="1"/>
</dbReference>
<reference evidence="3" key="1">
    <citation type="journal article" date="2023" name="G3 (Bethesda)">
        <title>Whole genome assemblies of Zophobas morio and Tenebrio molitor.</title>
        <authorList>
            <person name="Kaur S."/>
            <person name="Stinson S.A."/>
            <person name="diCenzo G.C."/>
        </authorList>
    </citation>
    <scope>NUCLEOTIDE SEQUENCE</scope>
    <source>
        <strain evidence="3">QUZm001</strain>
    </source>
</reference>
<evidence type="ECO:0000256" key="1">
    <source>
        <dbReference type="SAM" id="Phobius"/>
    </source>
</evidence>
<feature type="domain" description="Transposable element P transposase-like GTP-binding insertion" evidence="2">
    <location>
        <begin position="3"/>
        <end position="58"/>
    </location>
</feature>
<dbReference type="AlphaFoldDB" id="A0AA38HXI0"/>